<organism evidence="1 2">
    <name type="scientific">Trifolium pratense</name>
    <name type="common">Red clover</name>
    <dbReference type="NCBI Taxonomy" id="57577"/>
    <lineage>
        <taxon>Eukaryota</taxon>
        <taxon>Viridiplantae</taxon>
        <taxon>Streptophyta</taxon>
        <taxon>Embryophyta</taxon>
        <taxon>Tracheophyta</taxon>
        <taxon>Spermatophyta</taxon>
        <taxon>Magnoliopsida</taxon>
        <taxon>eudicotyledons</taxon>
        <taxon>Gunneridae</taxon>
        <taxon>Pentapetalae</taxon>
        <taxon>rosids</taxon>
        <taxon>fabids</taxon>
        <taxon>Fabales</taxon>
        <taxon>Fabaceae</taxon>
        <taxon>Papilionoideae</taxon>
        <taxon>50 kb inversion clade</taxon>
        <taxon>NPAAA clade</taxon>
        <taxon>Hologalegina</taxon>
        <taxon>IRL clade</taxon>
        <taxon>Trifolieae</taxon>
        <taxon>Trifolium</taxon>
    </lineage>
</organism>
<protein>
    <submittedName>
        <fullName evidence="1">Uncharacterized protein</fullName>
    </submittedName>
</protein>
<dbReference type="Proteomes" id="UP001177021">
    <property type="component" value="Unassembled WGS sequence"/>
</dbReference>
<reference evidence="1" key="1">
    <citation type="submission" date="2023-10" db="EMBL/GenBank/DDBJ databases">
        <authorList>
            <person name="Rodriguez Cubillos JULIANA M."/>
            <person name="De Vega J."/>
        </authorList>
    </citation>
    <scope>NUCLEOTIDE SEQUENCE</scope>
</reference>
<accession>A0ACB0ILU8</accession>
<evidence type="ECO:0000313" key="2">
    <source>
        <dbReference type="Proteomes" id="UP001177021"/>
    </source>
</evidence>
<gene>
    <name evidence="1" type="ORF">MILVUS5_LOCUS4516</name>
</gene>
<sequence>MEESSDRYREFRWRFAVTRRWLATVATAVTELLSPSFLWLYERGSSVSIFGLSILAYQTAGVRFEVLCVVNKTEKVEEVAPEIIAAARDYLLSSIALLQ</sequence>
<proteinExistence type="predicted"/>
<keyword evidence="2" id="KW-1185">Reference proteome</keyword>
<evidence type="ECO:0000313" key="1">
    <source>
        <dbReference type="EMBL" id="CAJ2633393.1"/>
    </source>
</evidence>
<name>A0ACB0ILU8_TRIPR</name>
<dbReference type="EMBL" id="CASHSV030000001">
    <property type="protein sequence ID" value="CAJ2633393.1"/>
    <property type="molecule type" value="Genomic_DNA"/>
</dbReference>
<comment type="caution">
    <text evidence="1">The sequence shown here is derived from an EMBL/GenBank/DDBJ whole genome shotgun (WGS) entry which is preliminary data.</text>
</comment>